<name>A0A0C2Z932_HEBCY</name>
<evidence type="ECO:0000313" key="2">
    <source>
        <dbReference type="Proteomes" id="UP000053424"/>
    </source>
</evidence>
<keyword evidence="2" id="KW-1185">Reference proteome</keyword>
<dbReference type="AlphaFoldDB" id="A0A0C2Z932"/>
<evidence type="ECO:0000313" key="1">
    <source>
        <dbReference type="EMBL" id="KIM49612.1"/>
    </source>
</evidence>
<organism evidence="1 2">
    <name type="scientific">Hebeloma cylindrosporum</name>
    <dbReference type="NCBI Taxonomy" id="76867"/>
    <lineage>
        <taxon>Eukaryota</taxon>
        <taxon>Fungi</taxon>
        <taxon>Dikarya</taxon>
        <taxon>Basidiomycota</taxon>
        <taxon>Agaricomycotina</taxon>
        <taxon>Agaricomycetes</taxon>
        <taxon>Agaricomycetidae</taxon>
        <taxon>Agaricales</taxon>
        <taxon>Agaricineae</taxon>
        <taxon>Hymenogastraceae</taxon>
        <taxon>Hebeloma</taxon>
    </lineage>
</organism>
<sequence>MVCRKKREQGTGYRMDDVCSAMIHDAGIAVGKPIWAAIKRKIVYTLHRWPYRWQRQLRSFSGSFE</sequence>
<protein>
    <submittedName>
        <fullName evidence="1">Uncharacterized protein</fullName>
    </submittedName>
</protein>
<reference evidence="2" key="2">
    <citation type="submission" date="2015-01" db="EMBL/GenBank/DDBJ databases">
        <title>Evolutionary Origins and Diversification of the Mycorrhizal Mutualists.</title>
        <authorList>
            <consortium name="DOE Joint Genome Institute"/>
            <consortium name="Mycorrhizal Genomics Consortium"/>
            <person name="Kohler A."/>
            <person name="Kuo A."/>
            <person name="Nagy L.G."/>
            <person name="Floudas D."/>
            <person name="Copeland A."/>
            <person name="Barry K.W."/>
            <person name="Cichocki N."/>
            <person name="Veneault-Fourrey C."/>
            <person name="LaButti K."/>
            <person name="Lindquist E.A."/>
            <person name="Lipzen A."/>
            <person name="Lundell T."/>
            <person name="Morin E."/>
            <person name="Murat C."/>
            <person name="Riley R."/>
            <person name="Ohm R."/>
            <person name="Sun H."/>
            <person name="Tunlid A."/>
            <person name="Henrissat B."/>
            <person name="Grigoriev I.V."/>
            <person name="Hibbett D.S."/>
            <person name="Martin F."/>
        </authorList>
    </citation>
    <scope>NUCLEOTIDE SEQUENCE [LARGE SCALE GENOMIC DNA]</scope>
    <source>
        <strain evidence="2">h7</strain>
    </source>
</reference>
<accession>A0A0C2Z932</accession>
<dbReference type="HOGENOM" id="CLU_2849913_0_0_1"/>
<dbReference type="Proteomes" id="UP000053424">
    <property type="component" value="Unassembled WGS sequence"/>
</dbReference>
<proteinExistence type="predicted"/>
<dbReference type="EMBL" id="KN831768">
    <property type="protein sequence ID" value="KIM49612.1"/>
    <property type="molecule type" value="Genomic_DNA"/>
</dbReference>
<gene>
    <name evidence="1" type="ORF">M413DRAFT_112731</name>
</gene>
<reference evidence="1 2" key="1">
    <citation type="submission" date="2014-04" db="EMBL/GenBank/DDBJ databases">
        <authorList>
            <consortium name="DOE Joint Genome Institute"/>
            <person name="Kuo A."/>
            <person name="Gay G."/>
            <person name="Dore J."/>
            <person name="Kohler A."/>
            <person name="Nagy L.G."/>
            <person name="Floudas D."/>
            <person name="Copeland A."/>
            <person name="Barry K.W."/>
            <person name="Cichocki N."/>
            <person name="Veneault-Fourrey C."/>
            <person name="LaButti K."/>
            <person name="Lindquist E.A."/>
            <person name="Lipzen A."/>
            <person name="Lundell T."/>
            <person name="Morin E."/>
            <person name="Murat C."/>
            <person name="Sun H."/>
            <person name="Tunlid A."/>
            <person name="Henrissat B."/>
            <person name="Grigoriev I.V."/>
            <person name="Hibbett D.S."/>
            <person name="Martin F."/>
            <person name="Nordberg H.P."/>
            <person name="Cantor M.N."/>
            <person name="Hua S.X."/>
        </authorList>
    </citation>
    <scope>NUCLEOTIDE SEQUENCE [LARGE SCALE GENOMIC DNA]</scope>
    <source>
        <strain evidence="2">h7</strain>
    </source>
</reference>